<dbReference type="InterPro" id="IPR023401">
    <property type="entry name" value="ODC_N"/>
</dbReference>
<dbReference type="Gene3D" id="3.40.50.720">
    <property type="entry name" value="NAD(P)-binding Rossmann-like Domain"/>
    <property type="match status" value="1"/>
</dbReference>
<keyword evidence="2" id="KW-1185">Reference proteome</keyword>
<gene>
    <name evidence="1" type="ORF">SAMN02745158_00251</name>
</gene>
<protein>
    <submittedName>
        <fullName evidence="1">Ornithine cyclodeaminase</fullName>
    </submittedName>
</protein>
<sequence length="401" mass="45153">MKQNRNVEFEPAGRKSNVESESTEVSFLYLSEDDMVDAGVQNAARCVDVMEEMIGLLEDGDFLMGGPYNDAHGLMLYFPKKSPIKNFPINNSRDRRFIAMPAYLGGRFHVAGEKWYGSNGNNRELGLPRSILMMMLNDVETGKPLAYMSGNLLSSMRTGAMPGMAAKHLAVNDAKVLSLLGCGVVNKACLMSIMTVRPDIEIIKLKGSSRTSKTALRMKEYIEDHYPGVKQVILCTTMEEAVRDADIVSEAISCMYGQWPEVKKEWMKPGLLYISSSTFNMEYSSIVDLKKVIDNYGMYENYAEEDELGYDENGIRKHSGCMGEDFVYMIEDGLIERDSLIRLGEIIRGKKPGRESDEEIILVSLEGMPIEDVAWAYECYSYALIHDIGTRLKVWDKPRAF</sequence>
<dbReference type="OrthoDB" id="9792005at2"/>
<dbReference type="STRING" id="1122155.SAMN02745158_00251"/>
<organism evidence="1 2">
    <name type="scientific">Lactonifactor longoviformis DSM 17459</name>
    <dbReference type="NCBI Taxonomy" id="1122155"/>
    <lineage>
        <taxon>Bacteria</taxon>
        <taxon>Bacillati</taxon>
        <taxon>Bacillota</taxon>
        <taxon>Clostridia</taxon>
        <taxon>Eubacteriales</taxon>
        <taxon>Clostridiaceae</taxon>
        <taxon>Lactonifactor</taxon>
    </lineage>
</organism>
<evidence type="ECO:0000313" key="2">
    <source>
        <dbReference type="Proteomes" id="UP000184245"/>
    </source>
</evidence>
<dbReference type="AlphaFoldDB" id="A0A1M4ST56"/>
<dbReference type="PANTHER" id="PTHR13812:SF19">
    <property type="entry name" value="KETIMINE REDUCTASE MU-CRYSTALLIN"/>
    <property type="match status" value="1"/>
</dbReference>
<evidence type="ECO:0000313" key="1">
    <source>
        <dbReference type="EMBL" id="SHE35355.1"/>
    </source>
</evidence>
<dbReference type="Gene3D" id="3.30.1780.10">
    <property type="entry name" value="ornithine cyclodeaminase, domain 1"/>
    <property type="match status" value="1"/>
</dbReference>
<dbReference type="Proteomes" id="UP000184245">
    <property type="component" value="Unassembled WGS sequence"/>
</dbReference>
<dbReference type="RefSeq" id="WP_072848403.1">
    <property type="nucleotide sequence ID" value="NZ_FQVI01000001.1"/>
</dbReference>
<dbReference type="SUPFAM" id="SSF51735">
    <property type="entry name" value="NAD(P)-binding Rossmann-fold domains"/>
    <property type="match status" value="1"/>
</dbReference>
<accession>A0A1M4ST56</accession>
<dbReference type="EMBL" id="FQVI01000001">
    <property type="protein sequence ID" value="SHE35355.1"/>
    <property type="molecule type" value="Genomic_DNA"/>
</dbReference>
<dbReference type="GO" id="GO:0005737">
    <property type="term" value="C:cytoplasm"/>
    <property type="evidence" value="ECO:0007669"/>
    <property type="project" value="TreeGrafter"/>
</dbReference>
<dbReference type="InterPro" id="IPR003462">
    <property type="entry name" value="ODC_Mu_crystall"/>
</dbReference>
<dbReference type="Pfam" id="PF02423">
    <property type="entry name" value="OCD_Mu_crystall"/>
    <property type="match status" value="1"/>
</dbReference>
<name>A0A1M4ST56_9CLOT</name>
<dbReference type="InterPro" id="IPR036291">
    <property type="entry name" value="NAD(P)-bd_dom_sf"/>
</dbReference>
<reference evidence="1 2" key="1">
    <citation type="submission" date="2016-11" db="EMBL/GenBank/DDBJ databases">
        <authorList>
            <person name="Jaros S."/>
            <person name="Januszkiewicz K."/>
            <person name="Wedrychowicz H."/>
        </authorList>
    </citation>
    <scope>NUCLEOTIDE SEQUENCE [LARGE SCALE GENOMIC DNA]</scope>
    <source>
        <strain evidence="1 2">DSM 17459</strain>
    </source>
</reference>
<proteinExistence type="predicted"/>
<dbReference type="PANTHER" id="PTHR13812">
    <property type="entry name" value="KETIMINE REDUCTASE MU-CRYSTALLIN"/>
    <property type="match status" value="1"/>
</dbReference>
<dbReference type="NCBIfam" id="NF004848">
    <property type="entry name" value="PRK06199.1"/>
    <property type="match status" value="1"/>
</dbReference>
<dbReference type="PIRSF" id="PIRSF001439">
    <property type="entry name" value="CryM"/>
    <property type="match status" value="1"/>
</dbReference>